<dbReference type="GO" id="GO:0016020">
    <property type="term" value="C:membrane"/>
    <property type="evidence" value="ECO:0007669"/>
    <property type="project" value="TreeGrafter"/>
</dbReference>
<evidence type="ECO:0000313" key="2">
    <source>
        <dbReference type="EMBL" id="MBK9298948.1"/>
    </source>
</evidence>
<evidence type="ECO:0000313" key="3">
    <source>
        <dbReference type="Proteomes" id="UP000727993"/>
    </source>
</evidence>
<feature type="domain" description="AB hydrolase-1" evidence="1">
    <location>
        <begin position="45"/>
        <end position="287"/>
    </location>
</feature>
<dbReference type="GO" id="GO:0046464">
    <property type="term" value="P:acylglycerol catabolic process"/>
    <property type="evidence" value="ECO:0007669"/>
    <property type="project" value="TreeGrafter"/>
</dbReference>
<name>A0A936TF42_9ACTN</name>
<dbReference type="Proteomes" id="UP000727993">
    <property type="component" value="Unassembled WGS sequence"/>
</dbReference>
<dbReference type="InterPro" id="IPR000073">
    <property type="entry name" value="AB_hydrolase_1"/>
</dbReference>
<comment type="caution">
    <text evidence="2">The sequence shown here is derived from an EMBL/GenBank/DDBJ whole genome shotgun (WGS) entry which is preliminary data.</text>
</comment>
<protein>
    <submittedName>
        <fullName evidence="2">Alpha/beta hydrolase</fullName>
    </submittedName>
</protein>
<proteinExistence type="predicted"/>
<dbReference type="InterPro" id="IPR029058">
    <property type="entry name" value="AB_hydrolase_fold"/>
</dbReference>
<dbReference type="AlphaFoldDB" id="A0A936TF42"/>
<dbReference type="EMBL" id="JADJZA010000011">
    <property type="protein sequence ID" value="MBK9298948.1"/>
    <property type="molecule type" value="Genomic_DNA"/>
</dbReference>
<keyword evidence="2" id="KW-0378">Hydrolase</keyword>
<gene>
    <name evidence="2" type="ORF">IPN02_19400</name>
</gene>
<organism evidence="2 3">
    <name type="scientific">Candidatus Neomicrothrix subdominans</name>
    <dbReference type="NCBI Taxonomy" id="2954438"/>
    <lineage>
        <taxon>Bacteria</taxon>
        <taxon>Bacillati</taxon>
        <taxon>Actinomycetota</taxon>
        <taxon>Acidimicrobiia</taxon>
        <taxon>Acidimicrobiales</taxon>
        <taxon>Microthrixaceae</taxon>
        <taxon>Candidatus Neomicrothrix</taxon>
    </lineage>
</organism>
<dbReference type="PRINTS" id="PR00111">
    <property type="entry name" value="ABHYDROLASE"/>
</dbReference>
<dbReference type="InterPro" id="IPR050266">
    <property type="entry name" value="AB_hydrolase_sf"/>
</dbReference>
<dbReference type="PANTHER" id="PTHR43798:SF33">
    <property type="entry name" value="HYDROLASE, PUTATIVE (AFU_ORTHOLOGUE AFUA_2G14860)-RELATED"/>
    <property type="match status" value="1"/>
</dbReference>
<dbReference type="SUPFAM" id="SSF53474">
    <property type="entry name" value="alpha/beta-Hydrolases"/>
    <property type="match status" value="1"/>
</dbReference>
<dbReference type="PANTHER" id="PTHR43798">
    <property type="entry name" value="MONOACYLGLYCEROL LIPASE"/>
    <property type="match status" value="1"/>
</dbReference>
<sequence>MTTDADSLPRWFERATTSLPTEHRVASGGADIHYLAWGPPGAPGLVFVHGGAAHAHWWSFLVPLLADDHRVAAIDLSGHGDSARRDEYTLDAWCDEVMAVANDADMAPKPVVVGHSMGGFVSIATAARHGDELTGIVILDSPVSRPDPEVEASRVGKLFANRKVYDDYEDAVARFRTVPEQAHYVPEVLDWVARHSLVPFHPDDSGADAGSVTLAGWTWKFDPEIFVPPRSAPRDLLDQVSCRVALFRAEDGLVTPDIGAYMYERLGRRAPVVEIPEAGHHLMLDQPLSLLTALRTLLADWDHSRPAGPAPERA</sequence>
<dbReference type="Gene3D" id="3.40.50.1820">
    <property type="entry name" value="alpha/beta hydrolase"/>
    <property type="match status" value="1"/>
</dbReference>
<reference evidence="2 3" key="1">
    <citation type="submission" date="2020-10" db="EMBL/GenBank/DDBJ databases">
        <title>Connecting structure to function with the recovery of over 1000 high-quality activated sludge metagenome-assembled genomes encoding full-length rRNA genes using long-read sequencing.</title>
        <authorList>
            <person name="Singleton C.M."/>
            <person name="Petriglieri F."/>
            <person name="Kristensen J.M."/>
            <person name="Kirkegaard R.H."/>
            <person name="Michaelsen T.Y."/>
            <person name="Andersen M.H."/>
            <person name="Karst S.M."/>
            <person name="Dueholm M.S."/>
            <person name="Nielsen P.H."/>
            <person name="Albertsen M."/>
        </authorList>
    </citation>
    <scope>NUCLEOTIDE SEQUENCE [LARGE SCALE GENOMIC DNA]</scope>
    <source>
        <strain evidence="2">Lyne_18-Q3-R50-59_MAXAC.006</strain>
    </source>
</reference>
<evidence type="ECO:0000259" key="1">
    <source>
        <dbReference type="Pfam" id="PF12697"/>
    </source>
</evidence>
<accession>A0A936TF42</accession>
<dbReference type="GO" id="GO:0047372">
    <property type="term" value="F:monoacylglycerol lipase activity"/>
    <property type="evidence" value="ECO:0007669"/>
    <property type="project" value="TreeGrafter"/>
</dbReference>
<dbReference type="Pfam" id="PF12697">
    <property type="entry name" value="Abhydrolase_6"/>
    <property type="match status" value="1"/>
</dbReference>